<reference evidence="2 3" key="1">
    <citation type="submission" date="2022-10" db="EMBL/GenBank/DDBJ databases">
        <title>Chitinophaga nivalis PC15 sp. nov., isolated from Pyeongchang county, South Korea.</title>
        <authorList>
            <person name="Trinh H.N."/>
        </authorList>
    </citation>
    <scope>NUCLEOTIDE SEQUENCE [LARGE SCALE GENOMIC DNA]</scope>
    <source>
        <strain evidence="2 3">PC14</strain>
    </source>
</reference>
<feature type="chain" id="PRO_5046468145" evidence="1">
    <location>
        <begin position="30"/>
        <end position="324"/>
    </location>
</feature>
<evidence type="ECO:0000313" key="3">
    <source>
        <dbReference type="Proteomes" id="UP001207742"/>
    </source>
</evidence>
<gene>
    <name evidence="2" type="ORF">OL497_05235</name>
</gene>
<proteinExistence type="predicted"/>
<dbReference type="RefSeq" id="WP_264728465.1">
    <property type="nucleotide sequence ID" value="NZ_JAPDNR010000001.1"/>
</dbReference>
<organism evidence="2 3">
    <name type="scientific">Chitinophaga nivalis</name>
    <dbReference type="NCBI Taxonomy" id="2991709"/>
    <lineage>
        <taxon>Bacteria</taxon>
        <taxon>Pseudomonadati</taxon>
        <taxon>Bacteroidota</taxon>
        <taxon>Chitinophagia</taxon>
        <taxon>Chitinophagales</taxon>
        <taxon>Chitinophagaceae</taxon>
        <taxon>Chitinophaga</taxon>
    </lineage>
</organism>
<sequence>MRKNTGLLHKAMPACLMAFIFFLTPGFTAKGQQASHVFTSDIDNFWRAFDSVQTTKEKDQQIAFMKSLYTDQATEGLKYFMELRKFDAAKLVESVNKYPKFWQSIRGNTLRIKPQIPAIEKYIQQFRQLYPDFRPAKIFFTITAIRAAGTTQDSLVLIGSEITMGNKYTDISEFSDKRLEHFFASKTSDNIVPVVIHEYVHTQQKREGVILLGQAISEGACDFITELVLKEPLTHLYLEYGRKNEDTLKQQFKKEMLGVDISNWLYNGATSKTMGDLGYFMGYTICKSYYQHAKDKRQAVKDIISLDYADQAAILQFLEQSKYY</sequence>
<protein>
    <submittedName>
        <fullName evidence="2">DUF2268 domain-containing protein</fullName>
    </submittedName>
</protein>
<keyword evidence="3" id="KW-1185">Reference proteome</keyword>
<evidence type="ECO:0000313" key="2">
    <source>
        <dbReference type="EMBL" id="MCW3483285.1"/>
    </source>
</evidence>
<comment type="caution">
    <text evidence="2">The sequence shown here is derived from an EMBL/GenBank/DDBJ whole genome shotgun (WGS) entry which is preliminary data.</text>
</comment>
<dbReference type="Proteomes" id="UP001207742">
    <property type="component" value="Unassembled WGS sequence"/>
</dbReference>
<name>A0ABT3IH51_9BACT</name>
<evidence type="ECO:0000256" key="1">
    <source>
        <dbReference type="SAM" id="SignalP"/>
    </source>
</evidence>
<keyword evidence="1" id="KW-0732">Signal</keyword>
<feature type="signal peptide" evidence="1">
    <location>
        <begin position="1"/>
        <end position="29"/>
    </location>
</feature>
<dbReference type="EMBL" id="JAPDNS010000001">
    <property type="protein sequence ID" value="MCW3483285.1"/>
    <property type="molecule type" value="Genomic_DNA"/>
</dbReference>
<dbReference type="Pfam" id="PF25594">
    <property type="entry name" value="GldB_lipo"/>
    <property type="match status" value="1"/>
</dbReference>
<accession>A0ABT3IH51</accession>
<dbReference type="InterPro" id="IPR019853">
    <property type="entry name" value="GldB-like"/>
</dbReference>